<dbReference type="Proteomes" id="UP000828251">
    <property type="component" value="Unassembled WGS sequence"/>
</dbReference>
<accession>A0A9D3ZK70</accession>
<gene>
    <name evidence="2" type="ORF">J1N35_042301</name>
</gene>
<comment type="caution">
    <text evidence="2">The sequence shown here is derived from an EMBL/GenBank/DDBJ whole genome shotgun (WGS) entry which is preliminary data.</text>
</comment>
<name>A0A9D3ZK70_9ROSI</name>
<dbReference type="InterPro" id="IPR038770">
    <property type="entry name" value="Na+/solute_symporter_sf"/>
</dbReference>
<proteinExistence type="predicted"/>
<dbReference type="Gene3D" id="1.20.1530.20">
    <property type="match status" value="1"/>
</dbReference>
<evidence type="ECO:0000256" key="1">
    <source>
        <dbReference type="ARBA" id="ARBA00004141"/>
    </source>
</evidence>
<protein>
    <submittedName>
        <fullName evidence="2">Uncharacterized protein</fullName>
    </submittedName>
</protein>
<reference evidence="2 3" key="1">
    <citation type="journal article" date="2021" name="Plant Biotechnol. J.">
        <title>Multi-omics assisted identification of the key and species-specific regulatory components of drought-tolerant mechanisms in Gossypium stocksii.</title>
        <authorList>
            <person name="Yu D."/>
            <person name="Ke L."/>
            <person name="Zhang D."/>
            <person name="Wu Y."/>
            <person name="Sun Y."/>
            <person name="Mei J."/>
            <person name="Sun J."/>
            <person name="Sun Y."/>
        </authorList>
    </citation>
    <scope>NUCLEOTIDE SEQUENCE [LARGE SCALE GENOMIC DNA]</scope>
    <source>
        <strain evidence="3">cv. E1</strain>
        <tissue evidence="2">Leaf</tissue>
    </source>
</reference>
<evidence type="ECO:0000313" key="2">
    <source>
        <dbReference type="EMBL" id="KAH1040558.1"/>
    </source>
</evidence>
<keyword evidence="3" id="KW-1185">Reference proteome</keyword>
<dbReference type="EMBL" id="JAIQCV010000012">
    <property type="protein sequence ID" value="KAH1040558.1"/>
    <property type="molecule type" value="Genomic_DNA"/>
</dbReference>
<evidence type="ECO:0000313" key="3">
    <source>
        <dbReference type="Proteomes" id="UP000828251"/>
    </source>
</evidence>
<dbReference type="OrthoDB" id="203097at2759"/>
<sequence>MVMTVCTTLGAVILTPLNLTMVLAATYVLVDAIGLFISTLQVVVALYKLPTILRNNLTSPFAGTYQQPFVDSEKQSDEQYQSRYASSSFIPNPL</sequence>
<dbReference type="AlphaFoldDB" id="A0A9D3ZK70"/>
<comment type="subcellular location">
    <subcellularLocation>
        <location evidence="1">Membrane</location>
        <topology evidence="1">Multi-pass membrane protein</topology>
    </subcellularLocation>
</comment>
<organism evidence="2 3">
    <name type="scientific">Gossypium stocksii</name>
    <dbReference type="NCBI Taxonomy" id="47602"/>
    <lineage>
        <taxon>Eukaryota</taxon>
        <taxon>Viridiplantae</taxon>
        <taxon>Streptophyta</taxon>
        <taxon>Embryophyta</taxon>
        <taxon>Tracheophyta</taxon>
        <taxon>Spermatophyta</taxon>
        <taxon>Magnoliopsida</taxon>
        <taxon>eudicotyledons</taxon>
        <taxon>Gunneridae</taxon>
        <taxon>Pentapetalae</taxon>
        <taxon>rosids</taxon>
        <taxon>malvids</taxon>
        <taxon>Malvales</taxon>
        <taxon>Malvaceae</taxon>
        <taxon>Malvoideae</taxon>
        <taxon>Gossypium</taxon>
    </lineage>
</organism>
<dbReference type="GO" id="GO:0016020">
    <property type="term" value="C:membrane"/>
    <property type="evidence" value="ECO:0007669"/>
    <property type="project" value="UniProtKB-SubCell"/>
</dbReference>